<name>A0A918TN73_9RHOB</name>
<feature type="region of interest" description="Disordered" evidence="1">
    <location>
        <begin position="1"/>
        <end position="20"/>
    </location>
</feature>
<reference evidence="2" key="1">
    <citation type="journal article" date="2014" name="Int. J. Syst. Evol. Microbiol.">
        <title>Complete genome sequence of Corynebacterium casei LMG S-19264T (=DSM 44701T), isolated from a smear-ripened cheese.</title>
        <authorList>
            <consortium name="US DOE Joint Genome Institute (JGI-PGF)"/>
            <person name="Walter F."/>
            <person name="Albersmeier A."/>
            <person name="Kalinowski J."/>
            <person name="Ruckert C."/>
        </authorList>
    </citation>
    <scope>NUCLEOTIDE SEQUENCE</scope>
    <source>
        <strain evidence="2">KCTC 23310</strain>
    </source>
</reference>
<gene>
    <name evidence="2" type="ORF">GCM10007315_13520</name>
</gene>
<evidence type="ECO:0000313" key="2">
    <source>
        <dbReference type="EMBL" id="GHC52275.1"/>
    </source>
</evidence>
<comment type="caution">
    <text evidence="2">The sequence shown here is derived from an EMBL/GenBank/DDBJ whole genome shotgun (WGS) entry which is preliminary data.</text>
</comment>
<evidence type="ECO:0000256" key="1">
    <source>
        <dbReference type="SAM" id="MobiDB-lite"/>
    </source>
</evidence>
<proteinExistence type="predicted"/>
<accession>A0A918TN73</accession>
<sequence length="81" mass="8710">MQPGAQQPHIGKGRDDGNHTIRGQLTKAAEGGKHLAEIHRQIGWYDRQGAVKPEGGHVQILSVNGASAQQNRKDVVAMAHV</sequence>
<reference evidence="2" key="2">
    <citation type="submission" date="2020-09" db="EMBL/GenBank/DDBJ databases">
        <authorList>
            <person name="Sun Q."/>
            <person name="Kim S."/>
        </authorList>
    </citation>
    <scope>NUCLEOTIDE SEQUENCE</scope>
    <source>
        <strain evidence="2">KCTC 23310</strain>
    </source>
</reference>
<organism evidence="2 3">
    <name type="scientific">Neogemmobacter tilapiae</name>
    <dbReference type="NCBI Taxonomy" id="875041"/>
    <lineage>
        <taxon>Bacteria</taxon>
        <taxon>Pseudomonadati</taxon>
        <taxon>Pseudomonadota</taxon>
        <taxon>Alphaproteobacteria</taxon>
        <taxon>Rhodobacterales</taxon>
        <taxon>Paracoccaceae</taxon>
        <taxon>Neogemmobacter</taxon>
    </lineage>
</organism>
<evidence type="ECO:0000313" key="3">
    <source>
        <dbReference type="Proteomes" id="UP000638981"/>
    </source>
</evidence>
<dbReference type="EMBL" id="BMYJ01000003">
    <property type="protein sequence ID" value="GHC52275.1"/>
    <property type="molecule type" value="Genomic_DNA"/>
</dbReference>
<dbReference type="Proteomes" id="UP000638981">
    <property type="component" value="Unassembled WGS sequence"/>
</dbReference>
<keyword evidence="3" id="KW-1185">Reference proteome</keyword>
<protein>
    <submittedName>
        <fullName evidence="2">Uncharacterized protein</fullName>
    </submittedName>
</protein>
<dbReference type="AlphaFoldDB" id="A0A918TN73"/>